<protein>
    <submittedName>
        <fullName evidence="5">5-oxoprolinase subunit B</fullName>
        <ecNumber evidence="5">3.5.2.9</ecNumber>
    </submittedName>
</protein>
<dbReference type="Proteomes" id="UP000216052">
    <property type="component" value="Chromosome"/>
</dbReference>
<dbReference type="EMBL" id="CP155571">
    <property type="protein sequence ID" value="XFO74787.1"/>
    <property type="molecule type" value="Genomic_DNA"/>
</dbReference>
<proteinExistence type="predicted"/>
<dbReference type="SMART" id="SM00796">
    <property type="entry name" value="AHS1"/>
    <property type="match status" value="1"/>
</dbReference>
<evidence type="ECO:0000313" key="6">
    <source>
        <dbReference type="Proteomes" id="UP000216052"/>
    </source>
</evidence>
<dbReference type="InterPro" id="IPR003833">
    <property type="entry name" value="CT_C_D"/>
</dbReference>
<keyword evidence="3" id="KW-0067">ATP-binding</keyword>
<sequence length="252" mass="27759">MKQQPASAAPHYQLSPVGEAAIMVEFGKGIHPETNKKVKALADHLDQQPLPGMLEYVSAYSSVTVFFNPAQVQEFHKQQSDQQPGLLAYQIVAARLAEVLRSLDHSTVTTPRTVEIPVCYGGEYGPDLEYVAEHNKLTVEEVIETHCQGQYLVYMIGFAPGFPYLGGMSEKIATPRRSSPRLEIPAGSVGIAGMQTGVYPIATPGGWQLIGRTPLPLFRPRKEIPSLLQAGDLIRFRPVSPAEYEEYQEARP</sequence>
<name>A0ABZ3JA72_SPOA4</name>
<dbReference type="Gene3D" id="3.30.1360.40">
    <property type="match status" value="1"/>
</dbReference>
<dbReference type="Pfam" id="PF02682">
    <property type="entry name" value="CT_C_D"/>
    <property type="match status" value="1"/>
</dbReference>
<evidence type="ECO:0000313" key="5">
    <source>
        <dbReference type="EMBL" id="XFO74787.1"/>
    </source>
</evidence>
<feature type="domain" description="Carboxyltransferase" evidence="4">
    <location>
        <begin position="12"/>
        <end position="228"/>
    </location>
</feature>
<evidence type="ECO:0000256" key="1">
    <source>
        <dbReference type="ARBA" id="ARBA00022741"/>
    </source>
</evidence>
<evidence type="ECO:0000259" key="4">
    <source>
        <dbReference type="SMART" id="SM00796"/>
    </source>
</evidence>
<dbReference type="RefSeq" id="WP_093793994.1">
    <property type="nucleotide sequence ID" value="NZ_CP155571.1"/>
</dbReference>
<evidence type="ECO:0000256" key="3">
    <source>
        <dbReference type="ARBA" id="ARBA00022840"/>
    </source>
</evidence>
<keyword evidence="2 5" id="KW-0378">Hydrolase</keyword>
<dbReference type="Gene3D" id="2.40.100.10">
    <property type="entry name" value="Cyclophilin-like"/>
    <property type="match status" value="1"/>
</dbReference>
<dbReference type="InterPro" id="IPR029000">
    <property type="entry name" value="Cyclophilin-like_dom_sf"/>
</dbReference>
<dbReference type="PANTHER" id="PTHR34698:SF2">
    <property type="entry name" value="5-OXOPROLINASE SUBUNIT B"/>
    <property type="match status" value="1"/>
</dbReference>
<dbReference type="NCBIfam" id="TIGR00370">
    <property type="entry name" value="5-oxoprolinase subunit PxpB"/>
    <property type="match status" value="1"/>
</dbReference>
<dbReference type="SUPFAM" id="SSF50891">
    <property type="entry name" value="Cyclophilin-like"/>
    <property type="match status" value="1"/>
</dbReference>
<dbReference type="GO" id="GO:0017168">
    <property type="term" value="F:5-oxoprolinase (ATP-hydrolyzing) activity"/>
    <property type="evidence" value="ECO:0007669"/>
    <property type="project" value="UniProtKB-EC"/>
</dbReference>
<dbReference type="PANTHER" id="PTHR34698">
    <property type="entry name" value="5-OXOPROLINASE SUBUNIT B"/>
    <property type="match status" value="1"/>
</dbReference>
<accession>A0ABZ3JA72</accession>
<keyword evidence="1" id="KW-0547">Nucleotide-binding</keyword>
<organism evidence="5 6">
    <name type="scientific">Sporomusa acidovorans (strain ATCC 49682 / DSM 3132 / Mol)</name>
    <dbReference type="NCBI Taxonomy" id="1123286"/>
    <lineage>
        <taxon>Bacteria</taxon>
        <taxon>Bacillati</taxon>
        <taxon>Bacillota</taxon>
        <taxon>Negativicutes</taxon>
        <taxon>Selenomonadales</taxon>
        <taxon>Sporomusaceae</taxon>
        <taxon>Sporomusa</taxon>
    </lineage>
</organism>
<reference evidence="5" key="1">
    <citation type="submission" date="2024-05" db="EMBL/GenBank/DDBJ databases">
        <title>Isolation and characterization of Sporomusa carbonis sp. nov., a carboxydotrophic hydrogenogen in the genus of Sporomusa isolated from a charcoal burning pile.</title>
        <authorList>
            <person name="Boeer T."/>
            <person name="Rosenbaum F."/>
            <person name="Eysell L."/>
            <person name="Mueller V."/>
            <person name="Daniel R."/>
            <person name="Poehlein A."/>
        </authorList>
    </citation>
    <scope>NUCLEOTIDE SEQUENCE [LARGE SCALE GENOMIC DNA]</scope>
    <source>
        <strain evidence="5">DSM 3132</strain>
    </source>
</reference>
<dbReference type="InterPro" id="IPR010016">
    <property type="entry name" value="PxpB"/>
</dbReference>
<dbReference type="EC" id="3.5.2.9" evidence="5"/>
<dbReference type="SUPFAM" id="SSF160467">
    <property type="entry name" value="PH0987 N-terminal domain-like"/>
    <property type="match status" value="1"/>
</dbReference>
<gene>
    <name evidence="5" type="primary">pxpB_3</name>
    <name evidence="5" type="ORF">SPACI_048980</name>
</gene>
<keyword evidence="6" id="KW-1185">Reference proteome</keyword>
<evidence type="ECO:0000256" key="2">
    <source>
        <dbReference type="ARBA" id="ARBA00022801"/>
    </source>
</evidence>